<accession>A0C4Y7</accession>
<organism evidence="2 3">
    <name type="scientific">Paramecium tetraurelia</name>
    <dbReference type="NCBI Taxonomy" id="5888"/>
    <lineage>
        <taxon>Eukaryota</taxon>
        <taxon>Sar</taxon>
        <taxon>Alveolata</taxon>
        <taxon>Ciliophora</taxon>
        <taxon>Intramacronucleata</taxon>
        <taxon>Oligohymenophorea</taxon>
        <taxon>Peniculida</taxon>
        <taxon>Parameciidae</taxon>
        <taxon>Paramecium</taxon>
    </lineage>
</organism>
<evidence type="ECO:0000256" key="1">
    <source>
        <dbReference type="SAM" id="Phobius"/>
    </source>
</evidence>
<dbReference type="InParanoid" id="A0C4Y7"/>
<reference evidence="2 3" key="1">
    <citation type="journal article" date="2006" name="Nature">
        <title>Global trends of whole-genome duplications revealed by the ciliate Paramecium tetraurelia.</title>
        <authorList>
            <consortium name="Genoscope"/>
            <person name="Aury J.-M."/>
            <person name="Jaillon O."/>
            <person name="Duret L."/>
            <person name="Noel B."/>
            <person name="Jubin C."/>
            <person name="Porcel B.M."/>
            <person name="Segurens B."/>
            <person name="Daubin V."/>
            <person name="Anthouard V."/>
            <person name="Aiach N."/>
            <person name="Arnaiz O."/>
            <person name="Billaut A."/>
            <person name="Beisson J."/>
            <person name="Blanc I."/>
            <person name="Bouhouche K."/>
            <person name="Camara F."/>
            <person name="Duharcourt S."/>
            <person name="Guigo R."/>
            <person name="Gogendeau D."/>
            <person name="Katinka M."/>
            <person name="Keller A.-M."/>
            <person name="Kissmehl R."/>
            <person name="Klotz C."/>
            <person name="Koll F."/>
            <person name="Le Moue A."/>
            <person name="Lepere C."/>
            <person name="Malinsky S."/>
            <person name="Nowacki M."/>
            <person name="Nowak J.K."/>
            <person name="Plattner H."/>
            <person name="Poulain J."/>
            <person name="Ruiz F."/>
            <person name="Serrano V."/>
            <person name="Zagulski M."/>
            <person name="Dessen P."/>
            <person name="Betermier M."/>
            <person name="Weissenbach J."/>
            <person name="Scarpelli C."/>
            <person name="Schachter V."/>
            <person name="Sperling L."/>
            <person name="Meyer E."/>
            <person name="Cohen J."/>
            <person name="Wincker P."/>
        </authorList>
    </citation>
    <scope>NUCLEOTIDE SEQUENCE [LARGE SCALE GENOMIC DNA]</scope>
    <source>
        <strain evidence="2 3">Stock d4-2</strain>
    </source>
</reference>
<feature type="transmembrane region" description="Helical" evidence="1">
    <location>
        <begin position="80"/>
        <end position="103"/>
    </location>
</feature>
<evidence type="ECO:0008006" key="4">
    <source>
        <dbReference type="Google" id="ProtNLM"/>
    </source>
</evidence>
<sequence>MAKTSLKENNQVQDSNTNSEPKLDCNIQLYTIHKLQLKDFFQIKIAVIYFTLRLNYFILETILLAILTNFIYKFQNLQNILLLSILFLVIMEYSLIIQFLIMIQQGEQAIKLSQFQYFQKISIVQKQQQLFYKTICPLNIGHIINNRYILMPCVHILNVIVKKIQLNNEHRNVIKFPFFYFILI</sequence>
<evidence type="ECO:0000313" key="3">
    <source>
        <dbReference type="Proteomes" id="UP000000600"/>
    </source>
</evidence>
<protein>
    <recommendedName>
        <fullName evidence="4">Transmembrane protein</fullName>
    </recommendedName>
</protein>
<dbReference type="Proteomes" id="UP000000600">
    <property type="component" value="Unassembled WGS sequence"/>
</dbReference>
<gene>
    <name evidence="2" type="ORF">GSPATT00006353001</name>
</gene>
<name>A0C4Y7_PARTE</name>
<dbReference type="EMBL" id="CT868041">
    <property type="protein sequence ID" value="CAK65854.1"/>
    <property type="molecule type" value="Genomic_DNA"/>
</dbReference>
<feature type="transmembrane region" description="Helical" evidence="1">
    <location>
        <begin position="54"/>
        <end position="74"/>
    </location>
</feature>
<keyword evidence="3" id="KW-1185">Reference proteome</keyword>
<dbReference type="HOGENOM" id="CLU_1470913_0_0_1"/>
<evidence type="ECO:0000313" key="2">
    <source>
        <dbReference type="EMBL" id="CAK65854.1"/>
    </source>
</evidence>
<dbReference type="RefSeq" id="XP_001433251.1">
    <property type="nucleotide sequence ID" value="XM_001433214.1"/>
</dbReference>
<keyword evidence="1" id="KW-0472">Membrane</keyword>
<dbReference type="KEGG" id="ptm:GSPATT00006353001"/>
<keyword evidence="1" id="KW-0812">Transmembrane</keyword>
<dbReference type="GeneID" id="5019036"/>
<proteinExistence type="predicted"/>
<keyword evidence="1" id="KW-1133">Transmembrane helix</keyword>
<dbReference type="AlphaFoldDB" id="A0C4Y7"/>